<comment type="caution">
    <text evidence="1">The sequence shown here is derived from an EMBL/GenBank/DDBJ whole genome shotgun (WGS) entry which is preliminary data.</text>
</comment>
<organism evidence="1 3">
    <name type="scientific">Arctia plantaginis</name>
    <name type="common">Wood tiger moth</name>
    <name type="synonym">Phalaena plantaginis</name>
    <dbReference type="NCBI Taxonomy" id="874455"/>
    <lineage>
        <taxon>Eukaryota</taxon>
        <taxon>Metazoa</taxon>
        <taxon>Ecdysozoa</taxon>
        <taxon>Arthropoda</taxon>
        <taxon>Hexapoda</taxon>
        <taxon>Insecta</taxon>
        <taxon>Pterygota</taxon>
        <taxon>Neoptera</taxon>
        <taxon>Endopterygota</taxon>
        <taxon>Lepidoptera</taxon>
        <taxon>Glossata</taxon>
        <taxon>Ditrysia</taxon>
        <taxon>Noctuoidea</taxon>
        <taxon>Erebidae</taxon>
        <taxon>Arctiinae</taxon>
        <taxon>Arctia</taxon>
    </lineage>
</organism>
<name>A0A8S0ZKR4_ARCPL</name>
<dbReference type="EMBL" id="CADEBD010000306">
    <property type="protein sequence ID" value="CAB3238351.1"/>
    <property type="molecule type" value="Genomic_DNA"/>
</dbReference>
<gene>
    <name evidence="1" type="ORF">APLA_LOCUS5333</name>
    <name evidence="2" type="ORF">APLA_LOCUS8154</name>
</gene>
<dbReference type="OrthoDB" id="6374619at2759"/>
<protein>
    <submittedName>
        <fullName evidence="1">Uncharacterized protein</fullName>
    </submittedName>
</protein>
<accession>A0A8S0ZKR4</accession>
<keyword evidence="3" id="KW-1185">Reference proteome</keyword>
<proteinExistence type="predicted"/>
<dbReference type="Proteomes" id="UP000494106">
    <property type="component" value="Unassembled WGS sequence"/>
</dbReference>
<sequence>MCEKRIRKIKRGSHLTRLREARRLQRLQRFSLPSARDDNTTAPCPPTVDKQAQNRVILELAWKTVALMHKNRLIQQKIIALKKETSEFVETVMNNPENRKRYLEHIRLHGTPQVQNQVPENKASLNIDLKM</sequence>
<dbReference type="Proteomes" id="UP000494256">
    <property type="component" value="Unassembled WGS sequence"/>
</dbReference>
<dbReference type="AlphaFoldDB" id="A0A8S0ZKR4"/>
<dbReference type="EMBL" id="CADEBC010000479">
    <property type="protein sequence ID" value="CAB3233582.1"/>
    <property type="molecule type" value="Genomic_DNA"/>
</dbReference>
<reference evidence="3 4" key="1">
    <citation type="submission" date="2020-04" db="EMBL/GenBank/DDBJ databases">
        <authorList>
            <person name="Wallbank WR R."/>
            <person name="Pardo Diaz C."/>
            <person name="Kozak K."/>
            <person name="Martin S."/>
            <person name="Jiggins C."/>
            <person name="Moest M."/>
            <person name="Warren A I."/>
            <person name="Byers J.R.P. K."/>
            <person name="Montejo-Kovacevich G."/>
            <person name="Yen C E."/>
        </authorList>
    </citation>
    <scope>NUCLEOTIDE SEQUENCE [LARGE SCALE GENOMIC DNA]</scope>
</reference>
<evidence type="ECO:0000313" key="4">
    <source>
        <dbReference type="Proteomes" id="UP000494256"/>
    </source>
</evidence>
<evidence type="ECO:0000313" key="1">
    <source>
        <dbReference type="EMBL" id="CAB3233582.1"/>
    </source>
</evidence>
<evidence type="ECO:0000313" key="2">
    <source>
        <dbReference type="EMBL" id="CAB3238351.1"/>
    </source>
</evidence>
<evidence type="ECO:0000313" key="3">
    <source>
        <dbReference type="Proteomes" id="UP000494106"/>
    </source>
</evidence>